<evidence type="ECO:0000313" key="4">
    <source>
        <dbReference type="Proteomes" id="UP000644699"/>
    </source>
</evidence>
<dbReference type="PANTHER" id="PTHR22602">
    <property type="entry name" value="TRANSFERASE CAF17, MITOCHONDRIAL-RELATED"/>
    <property type="match status" value="1"/>
</dbReference>
<reference evidence="3" key="1">
    <citation type="journal article" date="2014" name="Int. J. Syst. Evol. Microbiol.">
        <title>Complete genome sequence of Corynebacterium casei LMG S-19264T (=DSM 44701T), isolated from a smear-ripened cheese.</title>
        <authorList>
            <consortium name="US DOE Joint Genome Institute (JGI-PGF)"/>
            <person name="Walter F."/>
            <person name="Albersmeier A."/>
            <person name="Kalinowski J."/>
            <person name="Ruckert C."/>
        </authorList>
    </citation>
    <scope>NUCLEOTIDE SEQUENCE</scope>
    <source>
        <strain evidence="3">CGMCC 1.15367</strain>
    </source>
</reference>
<dbReference type="PIRSF" id="PIRSF006487">
    <property type="entry name" value="GcvT"/>
    <property type="match status" value="1"/>
</dbReference>
<proteinExistence type="predicted"/>
<organism evidence="3 4">
    <name type="scientific">Aureimonas endophytica</name>
    <dbReference type="NCBI Taxonomy" id="2027858"/>
    <lineage>
        <taxon>Bacteria</taxon>
        <taxon>Pseudomonadati</taxon>
        <taxon>Pseudomonadota</taxon>
        <taxon>Alphaproteobacteria</taxon>
        <taxon>Hyphomicrobiales</taxon>
        <taxon>Aurantimonadaceae</taxon>
        <taxon>Aureimonas</taxon>
    </lineage>
</organism>
<dbReference type="Proteomes" id="UP000644699">
    <property type="component" value="Unassembled WGS sequence"/>
</dbReference>
<evidence type="ECO:0000256" key="1">
    <source>
        <dbReference type="ARBA" id="ARBA00022946"/>
    </source>
</evidence>
<dbReference type="InterPro" id="IPR057460">
    <property type="entry name" value="CAF17_C"/>
</dbReference>
<protein>
    <submittedName>
        <fullName evidence="3">Aminomethyltransferase</fullName>
    </submittedName>
</protein>
<feature type="domain" description="CAF17 C-terminal" evidence="2">
    <location>
        <begin position="202"/>
        <end position="273"/>
    </location>
</feature>
<keyword evidence="1" id="KW-0809">Transit peptide</keyword>
<accession>A0A916ZYE0</accession>
<evidence type="ECO:0000259" key="2">
    <source>
        <dbReference type="Pfam" id="PF25455"/>
    </source>
</evidence>
<name>A0A916ZYE0_9HYPH</name>
<dbReference type="Pfam" id="PF25455">
    <property type="entry name" value="Beta-barrel_CAF17_C"/>
    <property type="match status" value="1"/>
</dbReference>
<reference evidence="3" key="2">
    <citation type="submission" date="2020-09" db="EMBL/GenBank/DDBJ databases">
        <authorList>
            <person name="Sun Q."/>
            <person name="Zhou Y."/>
        </authorList>
    </citation>
    <scope>NUCLEOTIDE SEQUENCE</scope>
    <source>
        <strain evidence="3">CGMCC 1.15367</strain>
    </source>
</reference>
<gene>
    <name evidence="3" type="ORF">GCM10011390_42430</name>
</gene>
<keyword evidence="4" id="KW-1185">Reference proteome</keyword>
<dbReference type="NCBIfam" id="TIGR03317">
    <property type="entry name" value="ygfZ_signature"/>
    <property type="match status" value="1"/>
</dbReference>
<dbReference type="Gene3D" id="3.30.1360.120">
    <property type="entry name" value="Probable tRNA modification gtpase trme, domain 1"/>
    <property type="match status" value="2"/>
</dbReference>
<dbReference type="GO" id="GO:0016226">
    <property type="term" value="P:iron-sulfur cluster assembly"/>
    <property type="evidence" value="ECO:0007669"/>
    <property type="project" value="TreeGrafter"/>
</dbReference>
<dbReference type="InterPro" id="IPR045179">
    <property type="entry name" value="YgfZ/GcvT"/>
</dbReference>
<sequence>MPSMPQTLLADRATLAVSGEQAAEFLQNLVTSDIEALGEAEMRPSALLTPQGKILFDFLIGRGPDGDFRLDVAAGARGDLAKRLTLYRLRAKVAIAPLDEPVRAVWDEPVAAEGLMADRRFPEATVYRSYGEALSGIEDGTAEDFAARRIRAGIAEAERDFPASDVFPHDVLLDQNGGVSFRKGCYVGQEVVSRMQHRGTARRRLMLAAADGHLTPGAEILAEGKPIGTVLSSIGEDGIAMVRIDRLAEALAGDASIAADGVPVELTIPAWAGYALPRSDAPMAGDA</sequence>
<dbReference type="EMBL" id="BMIQ01000008">
    <property type="protein sequence ID" value="GGE18759.1"/>
    <property type="molecule type" value="Genomic_DNA"/>
</dbReference>
<dbReference type="InterPro" id="IPR027266">
    <property type="entry name" value="TrmE/GcvT-like"/>
</dbReference>
<comment type="caution">
    <text evidence="3">The sequence shown here is derived from an EMBL/GenBank/DDBJ whole genome shotgun (WGS) entry which is preliminary data.</text>
</comment>
<dbReference type="InterPro" id="IPR017703">
    <property type="entry name" value="YgfZ/GCV_T_CS"/>
</dbReference>
<dbReference type="PANTHER" id="PTHR22602:SF0">
    <property type="entry name" value="TRANSFERASE CAF17, MITOCHONDRIAL-RELATED"/>
    <property type="match status" value="1"/>
</dbReference>
<dbReference type="SUPFAM" id="SSF103025">
    <property type="entry name" value="Folate-binding domain"/>
    <property type="match status" value="1"/>
</dbReference>
<dbReference type="AlphaFoldDB" id="A0A916ZYE0"/>
<evidence type="ECO:0000313" key="3">
    <source>
        <dbReference type="EMBL" id="GGE18759.1"/>
    </source>
</evidence>